<dbReference type="GO" id="GO:0008750">
    <property type="term" value="F:proton-translocating NAD(P)+ transhydrogenase activity"/>
    <property type="evidence" value="ECO:0007669"/>
    <property type="project" value="UniProtKB-EC"/>
</dbReference>
<sequence>MSRGTILDLCYLVAAITFILALKGLSNPKGARSGNFIAMAGMALAIGATFFTPGLTHIALIVIAMVIGIVIGIPAARFVKMTAMPQLVAIFNGVGGGAAALVSITTFIGTNSKEEATYRVLEVLVGVFIGTVSFSGSAIAFIKLQELITGRPITYPGQQIVNALLAVAAIGLIIAVLVTASTSLLWVLLIVSFLIGIGVVLPIGGADVPVLISLLNSLTGLAVAASGFTLNNNLLIVAGTLVGASGLLLTQMMCKSIGRSLPNILFSAFGSNITATGGADGVEGRSVRTGSTDDIGVLLAYARKVAIIPGYGLAVAQAQHTVRELADELESRGVEVFYAIHPVAGRMPGHMNVLLAEANVPYDQLKEMDDANPEMATCDVALVVGANDTVNPSAKTSPGSPIFGMPIINAEDAEHVVFLKRSMRPGFAGVDNELLFYDKTVLLFGDAKDTLSKLVSAVNAS</sequence>
<keyword evidence="13 17" id="KW-0472">Membrane</keyword>
<evidence type="ECO:0000256" key="4">
    <source>
        <dbReference type="ARBA" id="ARBA00012943"/>
    </source>
</evidence>
<comment type="subcellular location">
    <subcellularLocation>
        <location evidence="2">Cell inner membrane</location>
        <topology evidence="2">Multi-pass membrane protein</topology>
    </subcellularLocation>
</comment>
<accession>A0A6J7E8K0</accession>
<dbReference type="InterPro" id="IPR012136">
    <property type="entry name" value="NADH_DH_b"/>
</dbReference>
<protein>
    <recommendedName>
        <fullName evidence="5">NAD(P) transhydrogenase subunit beta</fullName>
        <ecNumber evidence="4">7.1.1.1</ecNumber>
    </recommendedName>
    <alternativeName>
        <fullName evidence="15">Nicotinamide nucleotide transhydrogenase subunit beta</fullName>
    </alternativeName>
    <alternativeName>
        <fullName evidence="14">Pyridine nucleotide transhydrogenase subunit beta</fullName>
    </alternativeName>
</protein>
<comment type="catalytic activity">
    <reaction evidence="16">
        <text>NAD(+) + NADPH + H(+)(in) = NADH + NADP(+) + H(+)(out)</text>
        <dbReference type="Rhea" id="RHEA:47992"/>
        <dbReference type="ChEBI" id="CHEBI:15378"/>
        <dbReference type="ChEBI" id="CHEBI:57540"/>
        <dbReference type="ChEBI" id="CHEBI:57783"/>
        <dbReference type="ChEBI" id="CHEBI:57945"/>
        <dbReference type="ChEBI" id="CHEBI:58349"/>
        <dbReference type="EC" id="7.1.1.1"/>
    </reaction>
</comment>
<evidence type="ECO:0000256" key="2">
    <source>
        <dbReference type="ARBA" id="ARBA00004429"/>
    </source>
</evidence>
<evidence type="ECO:0000256" key="3">
    <source>
        <dbReference type="ARBA" id="ARBA00007919"/>
    </source>
</evidence>
<evidence type="ECO:0000259" key="18">
    <source>
        <dbReference type="Pfam" id="PF02233"/>
    </source>
</evidence>
<evidence type="ECO:0000313" key="20">
    <source>
        <dbReference type="EMBL" id="CAB4879266.1"/>
    </source>
</evidence>
<evidence type="ECO:0000313" key="21">
    <source>
        <dbReference type="EMBL" id="CAB5021239.1"/>
    </source>
</evidence>
<feature type="transmembrane region" description="Helical" evidence="17">
    <location>
        <begin position="58"/>
        <end position="76"/>
    </location>
</feature>
<comment type="function">
    <text evidence="1">The transhydrogenation between NADH and NADP is coupled to respiration and ATP hydrolysis and functions as a proton pump across the membrane.</text>
</comment>
<evidence type="ECO:0000256" key="15">
    <source>
        <dbReference type="ARBA" id="ARBA00033258"/>
    </source>
</evidence>
<name>A0A6J7E8K0_9ZZZZ</name>
<dbReference type="GO" id="GO:0050661">
    <property type="term" value="F:NADP binding"/>
    <property type="evidence" value="ECO:0007669"/>
    <property type="project" value="InterPro"/>
</dbReference>
<keyword evidence="10" id="KW-1278">Translocase</keyword>
<dbReference type="Pfam" id="PF02233">
    <property type="entry name" value="PNTB"/>
    <property type="match status" value="1"/>
</dbReference>
<keyword evidence="7" id="KW-0997">Cell inner membrane</keyword>
<dbReference type="PANTHER" id="PTHR44758:SF1">
    <property type="entry name" value="NAD(P) TRANSHYDROGENASE SUBUNIT BETA"/>
    <property type="match status" value="1"/>
</dbReference>
<organism evidence="20">
    <name type="scientific">freshwater metagenome</name>
    <dbReference type="NCBI Taxonomy" id="449393"/>
    <lineage>
        <taxon>unclassified sequences</taxon>
        <taxon>metagenomes</taxon>
        <taxon>ecological metagenomes</taxon>
    </lineage>
</organism>
<dbReference type="SUPFAM" id="SSF52467">
    <property type="entry name" value="DHS-like NAD/FAD-binding domain"/>
    <property type="match status" value="1"/>
</dbReference>
<dbReference type="EC" id="7.1.1.1" evidence="4"/>
<feature type="transmembrane region" description="Helical" evidence="17">
    <location>
        <begin position="34"/>
        <end position="52"/>
    </location>
</feature>
<evidence type="ECO:0000256" key="14">
    <source>
        <dbReference type="ARBA" id="ARBA00030053"/>
    </source>
</evidence>
<evidence type="ECO:0000256" key="16">
    <source>
        <dbReference type="ARBA" id="ARBA00048202"/>
    </source>
</evidence>
<dbReference type="PIRSF" id="PIRSF000204">
    <property type="entry name" value="PNTB"/>
    <property type="match status" value="1"/>
</dbReference>
<feature type="transmembrane region" description="Helical" evidence="17">
    <location>
        <begin position="120"/>
        <end position="140"/>
    </location>
</feature>
<feature type="transmembrane region" description="Helical" evidence="17">
    <location>
        <begin position="6"/>
        <end position="22"/>
    </location>
</feature>
<evidence type="ECO:0000256" key="1">
    <source>
        <dbReference type="ARBA" id="ARBA00003943"/>
    </source>
</evidence>
<dbReference type="Gene3D" id="3.40.50.1220">
    <property type="entry name" value="TPP-binding domain"/>
    <property type="match status" value="1"/>
</dbReference>
<feature type="transmembrane region" description="Helical" evidence="17">
    <location>
        <begin position="184"/>
        <end position="203"/>
    </location>
</feature>
<feature type="transmembrane region" description="Helical" evidence="17">
    <location>
        <begin position="88"/>
        <end position="108"/>
    </location>
</feature>
<reference evidence="20" key="1">
    <citation type="submission" date="2020-05" db="EMBL/GenBank/DDBJ databases">
        <authorList>
            <person name="Chiriac C."/>
            <person name="Salcher M."/>
            <person name="Ghai R."/>
            <person name="Kavagutti S V."/>
        </authorList>
    </citation>
    <scope>NUCLEOTIDE SEQUENCE</scope>
</reference>
<feature type="transmembrane region" description="Helical" evidence="17">
    <location>
        <begin position="234"/>
        <end position="254"/>
    </location>
</feature>
<keyword evidence="12" id="KW-0520">NAD</keyword>
<feature type="transmembrane region" description="Helical" evidence="17">
    <location>
        <begin position="160"/>
        <end position="178"/>
    </location>
</feature>
<dbReference type="InterPro" id="IPR029035">
    <property type="entry name" value="DHS-like_NAD/FAD-binding_dom"/>
</dbReference>
<dbReference type="PANTHER" id="PTHR44758">
    <property type="entry name" value="NAD(P) TRANSHYDROGENASE SUBUNIT BETA"/>
    <property type="match status" value="1"/>
</dbReference>
<keyword evidence="6" id="KW-1003">Cell membrane</keyword>
<evidence type="ECO:0000256" key="13">
    <source>
        <dbReference type="ARBA" id="ARBA00023136"/>
    </source>
</evidence>
<keyword evidence="9" id="KW-0521">NADP</keyword>
<evidence type="ECO:0000256" key="7">
    <source>
        <dbReference type="ARBA" id="ARBA00022519"/>
    </source>
</evidence>
<keyword evidence="11 17" id="KW-1133">Transmembrane helix</keyword>
<gene>
    <name evidence="19" type="ORF">UFOPK3164_01696</name>
    <name evidence="20" type="ORF">UFOPK3427_01366</name>
    <name evidence="21" type="ORF">UFOPK4112_00935</name>
</gene>
<evidence type="ECO:0000256" key="5">
    <source>
        <dbReference type="ARBA" id="ARBA00014581"/>
    </source>
</evidence>
<dbReference type="GO" id="GO:0005886">
    <property type="term" value="C:plasma membrane"/>
    <property type="evidence" value="ECO:0007669"/>
    <property type="project" value="UniProtKB-SubCell"/>
</dbReference>
<evidence type="ECO:0000256" key="9">
    <source>
        <dbReference type="ARBA" id="ARBA00022857"/>
    </source>
</evidence>
<dbReference type="InterPro" id="IPR034300">
    <property type="entry name" value="PNTB-like"/>
</dbReference>
<evidence type="ECO:0000256" key="10">
    <source>
        <dbReference type="ARBA" id="ARBA00022967"/>
    </source>
</evidence>
<dbReference type="EMBL" id="CAFBLT010000001">
    <property type="protein sequence ID" value="CAB4879266.1"/>
    <property type="molecule type" value="Genomic_DNA"/>
</dbReference>
<feature type="domain" description="NADP transhydrogenase beta-like" evidence="18">
    <location>
        <begin position="9"/>
        <end position="456"/>
    </location>
</feature>
<dbReference type="EMBL" id="CAFBPM010000007">
    <property type="protein sequence ID" value="CAB5021239.1"/>
    <property type="molecule type" value="Genomic_DNA"/>
</dbReference>
<dbReference type="EMBL" id="CAFABE010000132">
    <property type="protein sequence ID" value="CAB4834563.1"/>
    <property type="molecule type" value="Genomic_DNA"/>
</dbReference>
<evidence type="ECO:0000256" key="12">
    <source>
        <dbReference type="ARBA" id="ARBA00023027"/>
    </source>
</evidence>
<evidence type="ECO:0000313" key="19">
    <source>
        <dbReference type="EMBL" id="CAB4834563.1"/>
    </source>
</evidence>
<evidence type="ECO:0000256" key="6">
    <source>
        <dbReference type="ARBA" id="ARBA00022475"/>
    </source>
</evidence>
<comment type="similarity">
    <text evidence="3">Belongs to the PNT beta subunit family.</text>
</comment>
<dbReference type="AlphaFoldDB" id="A0A6J7E8K0"/>
<evidence type="ECO:0000256" key="8">
    <source>
        <dbReference type="ARBA" id="ARBA00022692"/>
    </source>
</evidence>
<evidence type="ECO:0000256" key="11">
    <source>
        <dbReference type="ARBA" id="ARBA00022989"/>
    </source>
</evidence>
<keyword evidence="8 17" id="KW-0812">Transmembrane</keyword>
<evidence type="ECO:0000256" key="17">
    <source>
        <dbReference type="SAM" id="Phobius"/>
    </source>
</evidence>
<proteinExistence type="inferred from homology"/>